<keyword evidence="10" id="KW-1185">Reference proteome</keyword>
<dbReference type="PROSITE" id="PS00868">
    <property type="entry name" value="CYS_MET_METAB_PP"/>
    <property type="match status" value="1"/>
</dbReference>
<reference evidence="10" key="1">
    <citation type="journal article" date="2019" name="Int. J. Syst. Evol. Microbiol.">
        <title>The Global Catalogue of Microorganisms (GCM) 10K type strain sequencing project: providing services to taxonomists for standard genome sequencing and annotation.</title>
        <authorList>
            <consortium name="The Broad Institute Genomics Platform"/>
            <consortium name="The Broad Institute Genome Sequencing Center for Infectious Disease"/>
            <person name="Wu L."/>
            <person name="Ma J."/>
        </authorList>
    </citation>
    <scope>NUCLEOTIDE SEQUENCE [LARGE SCALE GENOMIC DNA]</scope>
    <source>
        <strain evidence="10">JCM 15089</strain>
    </source>
</reference>
<dbReference type="NCBIfam" id="TIGR01324">
    <property type="entry name" value="cysta_beta_ly_B"/>
    <property type="match status" value="1"/>
</dbReference>
<evidence type="ECO:0000313" key="10">
    <source>
        <dbReference type="Proteomes" id="UP001499951"/>
    </source>
</evidence>
<dbReference type="InterPro" id="IPR015422">
    <property type="entry name" value="PyrdxlP-dep_Trfase_small"/>
</dbReference>
<dbReference type="Gene3D" id="3.40.640.10">
    <property type="entry name" value="Type I PLP-dependent aspartate aminotransferase-like (Major domain)"/>
    <property type="match status" value="1"/>
</dbReference>
<dbReference type="InterPro" id="IPR015424">
    <property type="entry name" value="PyrdxlP-dep_Trfase"/>
</dbReference>
<dbReference type="InterPro" id="IPR006233">
    <property type="entry name" value="Cys_b_lyase_bac"/>
</dbReference>
<comment type="catalytic activity">
    <reaction evidence="6">
        <text>L,L-cystathionine + H2O = L-homocysteine + pyruvate + NH4(+)</text>
        <dbReference type="Rhea" id="RHEA:13965"/>
        <dbReference type="ChEBI" id="CHEBI:15361"/>
        <dbReference type="ChEBI" id="CHEBI:15377"/>
        <dbReference type="ChEBI" id="CHEBI:28938"/>
        <dbReference type="ChEBI" id="CHEBI:58161"/>
        <dbReference type="ChEBI" id="CHEBI:58199"/>
    </reaction>
</comment>
<dbReference type="Pfam" id="PF01053">
    <property type="entry name" value="Cys_Met_Meta_PP"/>
    <property type="match status" value="1"/>
</dbReference>
<keyword evidence="4" id="KW-0456">Lyase</keyword>
<dbReference type="InterPro" id="IPR054542">
    <property type="entry name" value="Cys_met_metab_PP"/>
</dbReference>
<comment type="caution">
    <text evidence="9">The sequence shown here is derived from an EMBL/GenBank/DDBJ whole genome shotgun (WGS) entry which is preliminary data.</text>
</comment>
<evidence type="ECO:0000256" key="8">
    <source>
        <dbReference type="RuleBase" id="RU362118"/>
    </source>
</evidence>
<evidence type="ECO:0000313" key="9">
    <source>
        <dbReference type="EMBL" id="GAA0579302.1"/>
    </source>
</evidence>
<evidence type="ECO:0000256" key="3">
    <source>
        <dbReference type="ARBA" id="ARBA00022898"/>
    </source>
</evidence>
<accession>A0ABP3PZP7</accession>
<dbReference type="InterPro" id="IPR015421">
    <property type="entry name" value="PyrdxlP-dep_Trfase_major"/>
</dbReference>
<sequence>MNSRSKKPETIAVGAGRMSAEHFGTVNTPVYRTSTILHPTLASLRNEEAARYQYGCLGTPTTESFENAVAEIEGAARTVSVPTGLNAITTAILTVVAAGDHILMVDSVYGPTRRFCNGALKRMGVETTYYDPLIGAGIEALFKPNTKLVFCESPGSLTFEVQDIPAIAEVAHKHGAAVLMDNTWATPVYFNALKHGVDLSIQAATKYIGGHSDVMLGTVSANETYAKRLETFVHDMGLYASGDDCFLALRGLRTLPVRLARHWGNGLKLARWLMERPEVSRILHPAIETDPGNKIWRRDFTGACGLFGVVLKPISEAKLTAFMNGLKHFGMGYSWGGFESLIIPANYVRTVKTFQAEGPVLRIHAGLEDTGDLIADLEAGFDRMEAA</sequence>
<dbReference type="Proteomes" id="UP001499951">
    <property type="component" value="Unassembled WGS sequence"/>
</dbReference>
<protein>
    <submittedName>
        <fullName evidence="9">Cystathionine beta-lyase</fullName>
    </submittedName>
</protein>
<dbReference type="EMBL" id="BAAADD010000008">
    <property type="protein sequence ID" value="GAA0579302.1"/>
    <property type="molecule type" value="Genomic_DNA"/>
</dbReference>
<dbReference type="PANTHER" id="PTHR43500:SF1">
    <property type="entry name" value="CYSTATHIONINE BETA-LYASE-RELATED"/>
    <property type="match status" value="1"/>
</dbReference>
<dbReference type="SUPFAM" id="SSF53383">
    <property type="entry name" value="PLP-dependent transferases"/>
    <property type="match status" value="1"/>
</dbReference>
<evidence type="ECO:0000256" key="4">
    <source>
        <dbReference type="ARBA" id="ARBA00023239"/>
    </source>
</evidence>
<evidence type="ECO:0000256" key="2">
    <source>
        <dbReference type="ARBA" id="ARBA00009077"/>
    </source>
</evidence>
<comment type="cofactor">
    <cofactor evidence="1 8">
        <name>pyridoxal 5'-phosphate</name>
        <dbReference type="ChEBI" id="CHEBI:597326"/>
    </cofactor>
</comment>
<comment type="pathway">
    <text evidence="5">Amino-acid biosynthesis; L-methionine biosynthesis via de novo pathway; L-homocysteine from L-cystathionine: step 1/1.</text>
</comment>
<dbReference type="RefSeq" id="WP_208393946.1">
    <property type="nucleotide sequence ID" value="NZ_BAAADD010000008.1"/>
</dbReference>
<keyword evidence="3 8" id="KW-0663">Pyridoxal phosphate</keyword>
<comment type="catalytic activity">
    <reaction evidence="7">
        <text>an S-substituted L-cysteine + H2O = a thiol + pyruvate + NH4(+)</text>
        <dbReference type="Rhea" id="RHEA:18121"/>
        <dbReference type="ChEBI" id="CHEBI:15361"/>
        <dbReference type="ChEBI" id="CHEBI:15377"/>
        <dbReference type="ChEBI" id="CHEBI:28938"/>
        <dbReference type="ChEBI" id="CHEBI:29256"/>
        <dbReference type="ChEBI" id="CHEBI:58717"/>
        <dbReference type="EC" id="4.4.1.13"/>
    </reaction>
</comment>
<dbReference type="PANTHER" id="PTHR43500">
    <property type="entry name" value="CYSTATHIONINE BETA-LYASE-RELATED"/>
    <property type="match status" value="1"/>
</dbReference>
<evidence type="ECO:0000256" key="5">
    <source>
        <dbReference type="ARBA" id="ARBA00046315"/>
    </source>
</evidence>
<comment type="similarity">
    <text evidence="2 8">Belongs to the trans-sulfuration enzymes family.</text>
</comment>
<dbReference type="PIRSF" id="PIRSF001434">
    <property type="entry name" value="CGS"/>
    <property type="match status" value="1"/>
</dbReference>
<gene>
    <name evidence="9" type="primary">metC</name>
    <name evidence="9" type="ORF">GCM10008942_30240</name>
</gene>
<name>A0ABP3PZP7_9PROT</name>
<evidence type="ECO:0000256" key="6">
    <source>
        <dbReference type="ARBA" id="ARBA00047517"/>
    </source>
</evidence>
<proteinExistence type="inferred from homology"/>
<evidence type="ECO:0000256" key="1">
    <source>
        <dbReference type="ARBA" id="ARBA00001933"/>
    </source>
</evidence>
<dbReference type="InterPro" id="IPR000277">
    <property type="entry name" value="Cys/Met-Metab_PyrdxlP-dep_enz"/>
</dbReference>
<organism evidence="9 10">
    <name type="scientific">Rhizomicrobium electricum</name>
    <dbReference type="NCBI Taxonomy" id="480070"/>
    <lineage>
        <taxon>Bacteria</taxon>
        <taxon>Pseudomonadati</taxon>
        <taxon>Pseudomonadota</taxon>
        <taxon>Alphaproteobacteria</taxon>
        <taxon>Micropepsales</taxon>
        <taxon>Micropepsaceae</taxon>
        <taxon>Rhizomicrobium</taxon>
    </lineage>
</organism>
<evidence type="ECO:0000256" key="7">
    <source>
        <dbReference type="ARBA" id="ARBA00047625"/>
    </source>
</evidence>
<dbReference type="Gene3D" id="3.90.1150.10">
    <property type="entry name" value="Aspartate Aminotransferase, domain 1"/>
    <property type="match status" value="1"/>
</dbReference>